<keyword evidence="5 9" id="KW-1133">Transmembrane helix</keyword>
<dbReference type="Proteomes" id="UP000562929">
    <property type="component" value="Unassembled WGS sequence"/>
</dbReference>
<keyword evidence="2" id="KW-0349">Heme</keyword>
<dbReference type="GO" id="GO:0006099">
    <property type="term" value="P:tricarboxylic acid cycle"/>
    <property type="evidence" value="ECO:0007669"/>
    <property type="project" value="InterPro"/>
</dbReference>
<sequence length="197" mass="21017">MSRAERVIGCGGLGSERSVCPLDEVGTVNVSHPSKSNANPPPPLPLNHANQPPNHKAHPQESHQILTAQRLNRPVAPHLSIYEPSQTWFGASAWTRITGCSLSGAAYVYLTGYLVAPLLGLHLGSAELAAGFAAWPFFAKGVVKFALAFPFTFHFFVGVKHLVYDLGVGFAKGTIRRGEMALWVASLAGGLFLAFGV</sequence>
<dbReference type="InterPro" id="IPR034804">
    <property type="entry name" value="SQR/QFR_C/D"/>
</dbReference>
<keyword evidence="7 9" id="KW-0472">Membrane</keyword>
<keyword evidence="3 9" id="KW-0812">Transmembrane</keyword>
<dbReference type="InterPro" id="IPR014314">
    <property type="entry name" value="Succ_DH_cytb556"/>
</dbReference>
<keyword evidence="6" id="KW-0408">Iron</keyword>
<dbReference type="GO" id="GO:0006121">
    <property type="term" value="P:mitochondrial electron transport, succinate to ubiquinone"/>
    <property type="evidence" value="ECO:0007669"/>
    <property type="project" value="TreeGrafter"/>
</dbReference>
<protein>
    <submittedName>
        <fullName evidence="10">Succinate dehydrogenase cytochrome b subunit</fullName>
    </submittedName>
</protein>
<dbReference type="GO" id="GO:0009055">
    <property type="term" value="F:electron transfer activity"/>
    <property type="evidence" value="ECO:0007669"/>
    <property type="project" value="InterPro"/>
</dbReference>
<evidence type="ECO:0000256" key="7">
    <source>
        <dbReference type="ARBA" id="ARBA00023136"/>
    </source>
</evidence>
<dbReference type="OrthoDB" id="588261at2759"/>
<evidence type="ECO:0000256" key="4">
    <source>
        <dbReference type="ARBA" id="ARBA00022723"/>
    </source>
</evidence>
<comment type="subcellular location">
    <subcellularLocation>
        <location evidence="1">Membrane</location>
    </subcellularLocation>
</comment>
<feature type="transmembrane region" description="Helical" evidence="9">
    <location>
        <begin position="106"/>
        <end position="125"/>
    </location>
</feature>
<feature type="transmembrane region" description="Helical" evidence="9">
    <location>
        <begin position="137"/>
        <end position="159"/>
    </location>
</feature>
<dbReference type="Pfam" id="PF01127">
    <property type="entry name" value="Sdh_cyt"/>
    <property type="match status" value="1"/>
</dbReference>
<dbReference type="Gene3D" id="1.20.1300.10">
    <property type="entry name" value="Fumarate reductase/succinate dehydrogenase, transmembrane subunit"/>
    <property type="match status" value="1"/>
</dbReference>
<feature type="transmembrane region" description="Helical" evidence="9">
    <location>
        <begin position="180"/>
        <end position="196"/>
    </location>
</feature>
<comment type="caution">
    <text evidence="10">The sequence shown here is derived from an EMBL/GenBank/DDBJ whole genome shotgun (WGS) entry which is preliminary data.</text>
</comment>
<name>A0A8H4QED1_9HYPO</name>
<dbReference type="InterPro" id="IPR000701">
    <property type="entry name" value="SuccDH_FuR_B_TM-su"/>
</dbReference>
<evidence type="ECO:0000313" key="10">
    <source>
        <dbReference type="EMBL" id="KAF4595975.1"/>
    </source>
</evidence>
<gene>
    <name evidence="10" type="ORF">GQ602_001588</name>
</gene>
<evidence type="ECO:0000256" key="9">
    <source>
        <dbReference type="SAM" id="Phobius"/>
    </source>
</evidence>
<dbReference type="GO" id="GO:0016020">
    <property type="term" value="C:membrane"/>
    <property type="evidence" value="ECO:0007669"/>
    <property type="project" value="UniProtKB-SubCell"/>
</dbReference>
<evidence type="ECO:0000256" key="1">
    <source>
        <dbReference type="ARBA" id="ARBA00004370"/>
    </source>
</evidence>
<feature type="region of interest" description="Disordered" evidence="8">
    <location>
        <begin position="26"/>
        <end position="63"/>
    </location>
</feature>
<dbReference type="CDD" id="cd03499">
    <property type="entry name" value="SQR_TypeC_SdhC"/>
    <property type="match status" value="1"/>
</dbReference>
<evidence type="ECO:0000256" key="5">
    <source>
        <dbReference type="ARBA" id="ARBA00022989"/>
    </source>
</evidence>
<dbReference type="GO" id="GO:0005739">
    <property type="term" value="C:mitochondrion"/>
    <property type="evidence" value="ECO:0007669"/>
    <property type="project" value="GOC"/>
</dbReference>
<evidence type="ECO:0000256" key="8">
    <source>
        <dbReference type="SAM" id="MobiDB-lite"/>
    </source>
</evidence>
<reference evidence="10 11" key="1">
    <citation type="journal article" date="2020" name="G3 (Bethesda)">
        <title>Genetic Underpinnings of Host Manipulation by Ophiocordyceps as Revealed by Comparative Transcriptomics.</title>
        <authorList>
            <person name="Will I."/>
            <person name="Das B."/>
            <person name="Trinh T."/>
            <person name="Brachmann A."/>
            <person name="Ohm R.A."/>
            <person name="de Bekker C."/>
        </authorList>
    </citation>
    <scope>NUCLEOTIDE SEQUENCE [LARGE SCALE GENOMIC DNA]</scope>
    <source>
        <strain evidence="10 11">EC05</strain>
    </source>
</reference>
<dbReference type="SUPFAM" id="SSF81343">
    <property type="entry name" value="Fumarate reductase respiratory complex transmembrane subunits"/>
    <property type="match status" value="1"/>
</dbReference>
<dbReference type="PANTHER" id="PTHR10978">
    <property type="entry name" value="SUCCINATE DEHYDROGENASE CYTOCHROME B560 SUBUNIT"/>
    <property type="match status" value="1"/>
</dbReference>
<keyword evidence="4" id="KW-0479">Metal-binding</keyword>
<dbReference type="EMBL" id="JAACLJ010000001">
    <property type="protein sequence ID" value="KAF4595975.1"/>
    <property type="molecule type" value="Genomic_DNA"/>
</dbReference>
<evidence type="ECO:0000313" key="11">
    <source>
        <dbReference type="Proteomes" id="UP000562929"/>
    </source>
</evidence>
<evidence type="ECO:0000256" key="2">
    <source>
        <dbReference type="ARBA" id="ARBA00022617"/>
    </source>
</evidence>
<proteinExistence type="predicted"/>
<evidence type="ECO:0000256" key="3">
    <source>
        <dbReference type="ARBA" id="ARBA00022692"/>
    </source>
</evidence>
<dbReference type="PANTHER" id="PTHR10978:SF5">
    <property type="entry name" value="SUCCINATE DEHYDROGENASE CYTOCHROME B560 SUBUNIT, MITOCHONDRIAL"/>
    <property type="match status" value="1"/>
</dbReference>
<keyword evidence="11" id="KW-1185">Reference proteome</keyword>
<accession>A0A8H4QED1</accession>
<organism evidence="10 11">
    <name type="scientific">Ophiocordyceps camponoti-floridani</name>
    <dbReference type="NCBI Taxonomy" id="2030778"/>
    <lineage>
        <taxon>Eukaryota</taxon>
        <taxon>Fungi</taxon>
        <taxon>Dikarya</taxon>
        <taxon>Ascomycota</taxon>
        <taxon>Pezizomycotina</taxon>
        <taxon>Sordariomycetes</taxon>
        <taxon>Hypocreomycetidae</taxon>
        <taxon>Hypocreales</taxon>
        <taxon>Ophiocordycipitaceae</taxon>
        <taxon>Ophiocordyceps</taxon>
    </lineage>
</organism>
<dbReference type="AlphaFoldDB" id="A0A8H4QED1"/>
<dbReference type="GO" id="GO:0046872">
    <property type="term" value="F:metal ion binding"/>
    <property type="evidence" value="ECO:0007669"/>
    <property type="project" value="UniProtKB-KW"/>
</dbReference>
<evidence type="ECO:0000256" key="6">
    <source>
        <dbReference type="ARBA" id="ARBA00023004"/>
    </source>
</evidence>